<evidence type="ECO:0000313" key="5">
    <source>
        <dbReference type="Proteomes" id="UP000317023"/>
    </source>
</evidence>
<dbReference type="EMBL" id="SGOE01000013">
    <property type="protein sequence ID" value="TRA99402.1"/>
    <property type="molecule type" value="Genomic_DNA"/>
</dbReference>
<gene>
    <name evidence="4" type="ORF">EXN61_26435</name>
</gene>
<dbReference type="InterPro" id="IPR013094">
    <property type="entry name" value="AB_hydrolase_3"/>
</dbReference>
<dbReference type="Pfam" id="PF07859">
    <property type="entry name" value="Abhydrolase_3"/>
    <property type="match status" value="1"/>
</dbReference>
<proteinExistence type="inferred from homology"/>
<keyword evidence="2 4" id="KW-0378">Hydrolase</keyword>
<feature type="domain" description="Alpha/beta hydrolase fold-3" evidence="3">
    <location>
        <begin position="111"/>
        <end position="308"/>
    </location>
</feature>
<evidence type="ECO:0000256" key="2">
    <source>
        <dbReference type="ARBA" id="ARBA00022801"/>
    </source>
</evidence>
<dbReference type="Proteomes" id="UP000317023">
    <property type="component" value="Unassembled WGS sequence"/>
</dbReference>
<protein>
    <submittedName>
        <fullName evidence="4">Alpha/beta hydrolase</fullName>
    </submittedName>
</protein>
<dbReference type="AlphaFoldDB" id="A0A546XF60"/>
<comment type="similarity">
    <text evidence="1">Belongs to the 'GDXG' lipolytic enzyme family.</text>
</comment>
<accession>A0A546XF60</accession>
<sequence>MVDRRKPAGSQGVRVDERIIPVPTSISTEAQAMLHAAVREGAPLNALFATPSPQDHEAWRQMQIAADRYYAETPPEAVKETKGNLETLHFGTTTVHVATPENIRLAECVLIDLHGGALVFGGGDSCRESARIHAERHGMICYGIDYRMPPDHPYPAALDDCIVTYRHLIQRYGANRVVFGGRSAGGNLAMAAIMRARDEGLPFPAGVVLLSPEVDLTESGDSFQTNRTIDVILPNSLMSHNLLYANGADLSHPYLSPLFGEISADFPRTFLQSGTRDLFLSNTVRLHRKLRRAGVPAELHVFEAMPHGGFGGAPEDQELTGEIVRFVTRCLAKSSPSFASKVPNACQTGARQGK</sequence>
<evidence type="ECO:0000256" key="1">
    <source>
        <dbReference type="ARBA" id="ARBA00010515"/>
    </source>
</evidence>
<reference evidence="4 5" key="1">
    <citation type="journal article" date="2019" name="Appl. Microbiol. Biotechnol.">
        <title>Differential efficiency of wild type rhizogenic strains for rol gene transformation of plants.</title>
        <authorList>
            <person name="Desmet S."/>
            <person name="De Keyser E."/>
            <person name="Van Vaerenbergh J."/>
            <person name="Baeyen S."/>
            <person name="Van Huylenbroeck J."/>
            <person name="Geelen D."/>
            <person name="Dhooghe E."/>
        </authorList>
    </citation>
    <scope>NUCLEOTIDE SEQUENCE [LARGE SCALE GENOMIC DNA]</scope>
    <source>
        <strain evidence="4 5">MAFF210266</strain>
    </source>
</reference>
<name>A0A546XF60_AGRTU</name>
<dbReference type="SUPFAM" id="SSF53474">
    <property type="entry name" value="alpha/beta-Hydrolases"/>
    <property type="match status" value="1"/>
</dbReference>
<dbReference type="InterPro" id="IPR050300">
    <property type="entry name" value="GDXG_lipolytic_enzyme"/>
</dbReference>
<comment type="caution">
    <text evidence="4">The sequence shown here is derived from an EMBL/GenBank/DDBJ whole genome shotgun (WGS) entry which is preliminary data.</text>
</comment>
<organism evidence="4 5">
    <name type="scientific">Agrobacterium tumefaciens</name>
    <dbReference type="NCBI Taxonomy" id="358"/>
    <lineage>
        <taxon>Bacteria</taxon>
        <taxon>Pseudomonadati</taxon>
        <taxon>Pseudomonadota</taxon>
        <taxon>Alphaproteobacteria</taxon>
        <taxon>Hyphomicrobiales</taxon>
        <taxon>Rhizobiaceae</taxon>
        <taxon>Rhizobium/Agrobacterium group</taxon>
        <taxon>Agrobacterium</taxon>
        <taxon>Agrobacterium tumefaciens complex</taxon>
    </lineage>
</organism>
<evidence type="ECO:0000259" key="3">
    <source>
        <dbReference type="Pfam" id="PF07859"/>
    </source>
</evidence>
<dbReference type="PANTHER" id="PTHR48081">
    <property type="entry name" value="AB HYDROLASE SUPERFAMILY PROTEIN C4A8.06C"/>
    <property type="match status" value="1"/>
</dbReference>
<dbReference type="Gene3D" id="3.40.50.1820">
    <property type="entry name" value="alpha/beta hydrolase"/>
    <property type="match status" value="1"/>
</dbReference>
<dbReference type="GO" id="GO:0004806">
    <property type="term" value="F:triacylglycerol lipase activity"/>
    <property type="evidence" value="ECO:0007669"/>
    <property type="project" value="TreeGrafter"/>
</dbReference>
<dbReference type="PANTHER" id="PTHR48081:SF30">
    <property type="entry name" value="ACETYL-HYDROLASE LIPR-RELATED"/>
    <property type="match status" value="1"/>
</dbReference>
<dbReference type="InterPro" id="IPR029058">
    <property type="entry name" value="AB_hydrolase_fold"/>
</dbReference>
<evidence type="ECO:0000313" key="4">
    <source>
        <dbReference type="EMBL" id="TRA99402.1"/>
    </source>
</evidence>